<dbReference type="Gene3D" id="3.90.780.10">
    <property type="entry name" value="5'-Nucleotidase, C-terminal domain"/>
    <property type="match status" value="1"/>
</dbReference>
<dbReference type="InterPro" id="IPR036907">
    <property type="entry name" value="5'-Nucleotdase_C_sf"/>
</dbReference>
<dbReference type="Proteomes" id="UP000446866">
    <property type="component" value="Unassembled WGS sequence"/>
</dbReference>
<evidence type="ECO:0000259" key="3">
    <source>
        <dbReference type="Pfam" id="PF00149"/>
    </source>
</evidence>
<feature type="chain" id="PRO_5033093697" evidence="2">
    <location>
        <begin position="28"/>
        <end position="655"/>
    </location>
</feature>
<dbReference type="GO" id="GO:0000166">
    <property type="term" value="F:nucleotide binding"/>
    <property type="evidence" value="ECO:0007669"/>
    <property type="project" value="UniProtKB-KW"/>
</dbReference>
<sequence length="655" mass="69369">MKKSKKLFAVLLSLCLITVMMPATAFAAEAKTGDIVILHTNDTHCNVEGNLGFAGVAAYKADKLLETDYVTLVDAGDAIQGDVIGALSKGDYIIDIMNAAGYDIAIPGNHEFDFGMDTFLTLVSKANATYISANFLGSDGKSVFKPYEMKTYGDKKVAFVGISTPESITKSTPVFFQDENGNYIYSFCDGNNGKDLYDAVQNAVDDAKAAGADYVIAVAHLGIGESENPWTSENVIANTSGIDVMIDGHSHSVIQDTKVKAKDGKEVILTQTGTGISYIGEVIIKTDGQISASLVSGYTKKDSAVAAVISGINANLKAVTEKVIGTCEVDVDDYDADGNRMVRNQEAPAGNFCADAYRAVTGADIGLVQGGGVRAAIKKGEVTYGSLITVNPWSNQLGVIEATGQQILDALEHGAKSAPSESGGFLQVSGLTYDIDTTIPSTVVTDDNGMFVEVSGARRVTNVKVGGEAIDPAKTYTVASSLYILTQEGDGFTMFKGAKEVTKESITDALALVQYLEKDLGGKIGQTYAKPEGRIGIIKAYNSKDIAASIEKAGKDAIKAYKAALARTTKIKSATASKKTSKITVKISGNSNASGFYYHVYNAKGKKVSSLSKTSKSFTTKKLAKGKYTVKVTPYTYVMGEKIYGKITTKKVTVK</sequence>
<organism evidence="5 6">
    <name type="scientific">Anaerotruncus colihominis</name>
    <dbReference type="NCBI Taxonomy" id="169435"/>
    <lineage>
        <taxon>Bacteria</taxon>
        <taxon>Bacillati</taxon>
        <taxon>Bacillota</taxon>
        <taxon>Clostridia</taxon>
        <taxon>Eubacteriales</taxon>
        <taxon>Oscillospiraceae</taxon>
        <taxon>Anaerotruncus</taxon>
    </lineage>
</organism>
<dbReference type="GO" id="GO:0030288">
    <property type="term" value="C:outer membrane-bounded periplasmic space"/>
    <property type="evidence" value="ECO:0007669"/>
    <property type="project" value="TreeGrafter"/>
</dbReference>
<dbReference type="Gene3D" id="3.60.21.10">
    <property type="match status" value="1"/>
</dbReference>
<keyword evidence="1 2" id="KW-0732">Signal</keyword>
<keyword evidence="2" id="KW-0378">Hydrolase</keyword>
<proteinExistence type="inferred from homology"/>
<dbReference type="InterPro" id="IPR006179">
    <property type="entry name" value="5_nucleotidase/apyrase"/>
</dbReference>
<dbReference type="Pfam" id="PF00149">
    <property type="entry name" value="Metallophos"/>
    <property type="match status" value="1"/>
</dbReference>
<dbReference type="PANTHER" id="PTHR11575:SF24">
    <property type="entry name" value="5'-NUCLEOTIDASE"/>
    <property type="match status" value="1"/>
</dbReference>
<evidence type="ECO:0000256" key="2">
    <source>
        <dbReference type="RuleBase" id="RU362119"/>
    </source>
</evidence>
<accession>A0A845QHK1</accession>
<feature type="signal peptide" evidence="2">
    <location>
        <begin position="1"/>
        <end position="27"/>
    </location>
</feature>
<dbReference type="PRINTS" id="PR01607">
    <property type="entry name" value="APYRASEFAMLY"/>
</dbReference>
<dbReference type="Pfam" id="PF02872">
    <property type="entry name" value="5_nucleotid_C"/>
    <property type="match status" value="1"/>
</dbReference>
<gene>
    <name evidence="5" type="ORF">D0435_02700</name>
</gene>
<dbReference type="RefSeq" id="WP_160200880.1">
    <property type="nucleotide sequence ID" value="NZ_QXWK01000003.1"/>
</dbReference>
<dbReference type="PANTHER" id="PTHR11575">
    <property type="entry name" value="5'-NUCLEOTIDASE-RELATED"/>
    <property type="match status" value="1"/>
</dbReference>
<comment type="similarity">
    <text evidence="2">Belongs to the 5'-nucleotidase family.</text>
</comment>
<dbReference type="SUPFAM" id="SSF55816">
    <property type="entry name" value="5'-nucleotidase (syn. UDP-sugar hydrolase), C-terminal domain"/>
    <property type="match status" value="1"/>
</dbReference>
<protein>
    <submittedName>
        <fullName evidence="5">Bifunctional metallophosphatase/5'-nucleotidase</fullName>
    </submittedName>
</protein>
<feature type="domain" description="Calcineurin-like phosphoesterase" evidence="3">
    <location>
        <begin position="36"/>
        <end position="252"/>
    </location>
</feature>
<dbReference type="EMBL" id="QXWK01000003">
    <property type="protein sequence ID" value="NBH60581.1"/>
    <property type="molecule type" value="Genomic_DNA"/>
</dbReference>
<dbReference type="InterPro" id="IPR008334">
    <property type="entry name" value="5'-Nucleotdase_C"/>
</dbReference>
<reference evidence="5 6" key="1">
    <citation type="submission" date="2018-08" db="EMBL/GenBank/DDBJ databases">
        <title>Murine metabolic-syndrome-specific gut microbial biobank.</title>
        <authorList>
            <person name="Liu C."/>
        </authorList>
    </citation>
    <scope>NUCLEOTIDE SEQUENCE [LARGE SCALE GENOMIC DNA]</scope>
    <source>
        <strain evidence="5 6">28</strain>
    </source>
</reference>
<name>A0A845QHK1_9FIRM</name>
<evidence type="ECO:0000259" key="4">
    <source>
        <dbReference type="Pfam" id="PF02872"/>
    </source>
</evidence>
<dbReference type="GO" id="GO:0009166">
    <property type="term" value="P:nucleotide catabolic process"/>
    <property type="evidence" value="ECO:0007669"/>
    <property type="project" value="InterPro"/>
</dbReference>
<evidence type="ECO:0000313" key="6">
    <source>
        <dbReference type="Proteomes" id="UP000446866"/>
    </source>
</evidence>
<keyword evidence="6" id="KW-1185">Reference proteome</keyword>
<dbReference type="InterPro" id="IPR029052">
    <property type="entry name" value="Metallo-depent_PP-like"/>
</dbReference>
<feature type="domain" description="5'-Nucleotidase C-terminal" evidence="4">
    <location>
        <begin position="324"/>
        <end position="496"/>
    </location>
</feature>
<dbReference type="GO" id="GO:0016787">
    <property type="term" value="F:hydrolase activity"/>
    <property type="evidence" value="ECO:0007669"/>
    <property type="project" value="UniProtKB-KW"/>
</dbReference>
<keyword evidence="2" id="KW-0547">Nucleotide-binding</keyword>
<dbReference type="InterPro" id="IPR004843">
    <property type="entry name" value="Calcineurin-like_PHP"/>
</dbReference>
<evidence type="ECO:0000313" key="5">
    <source>
        <dbReference type="EMBL" id="NBH60581.1"/>
    </source>
</evidence>
<dbReference type="AlphaFoldDB" id="A0A845QHK1"/>
<comment type="caution">
    <text evidence="5">The sequence shown here is derived from an EMBL/GenBank/DDBJ whole genome shotgun (WGS) entry which is preliminary data.</text>
</comment>
<evidence type="ECO:0000256" key="1">
    <source>
        <dbReference type="ARBA" id="ARBA00022729"/>
    </source>
</evidence>
<dbReference type="SUPFAM" id="SSF56300">
    <property type="entry name" value="Metallo-dependent phosphatases"/>
    <property type="match status" value="1"/>
</dbReference>